<gene>
    <name evidence="2" type="ORF">PLOB_00027370</name>
</gene>
<name>A0ABN8NW71_9CNID</name>
<protein>
    <submittedName>
        <fullName evidence="2">Uncharacterized protein</fullName>
    </submittedName>
</protein>
<dbReference type="Proteomes" id="UP001159405">
    <property type="component" value="Unassembled WGS sequence"/>
</dbReference>
<evidence type="ECO:0000256" key="1">
    <source>
        <dbReference type="SAM" id="Phobius"/>
    </source>
</evidence>
<keyword evidence="3" id="KW-1185">Reference proteome</keyword>
<keyword evidence="1" id="KW-1133">Transmembrane helix</keyword>
<comment type="caution">
    <text evidence="2">The sequence shown here is derived from an EMBL/GenBank/DDBJ whole genome shotgun (WGS) entry which is preliminary data.</text>
</comment>
<evidence type="ECO:0000313" key="2">
    <source>
        <dbReference type="EMBL" id="CAH3119482.1"/>
    </source>
</evidence>
<feature type="non-terminal residue" evidence="2">
    <location>
        <position position="1"/>
    </location>
</feature>
<reference evidence="2 3" key="1">
    <citation type="submission" date="2022-05" db="EMBL/GenBank/DDBJ databases">
        <authorList>
            <consortium name="Genoscope - CEA"/>
            <person name="William W."/>
        </authorList>
    </citation>
    <scope>NUCLEOTIDE SEQUENCE [LARGE SCALE GENOMIC DNA]</scope>
</reference>
<keyword evidence="1" id="KW-0812">Transmembrane</keyword>
<feature type="non-terminal residue" evidence="2">
    <location>
        <position position="359"/>
    </location>
</feature>
<dbReference type="EMBL" id="CALNXK010000033">
    <property type="protein sequence ID" value="CAH3119482.1"/>
    <property type="molecule type" value="Genomic_DNA"/>
</dbReference>
<keyword evidence="1" id="KW-0472">Membrane</keyword>
<proteinExistence type="predicted"/>
<accession>A0ABN8NW71</accession>
<organism evidence="2 3">
    <name type="scientific">Porites lobata</name>
    <dbReference type="NCBI Taxonomy" id="104759"/>
    <lineage>
        <taxon>Eukaryota</taxon>
        <taxon>Metazoa</taxon>
        <taxon>Cnidaria</taxon>
        <taxon>Anthozoa</taxon>
        <taxon>Hexacorallia</taxon>
        <taxon>Scleractinia</taxon>
        <taxon>Fungiina</taxon>
        <taxon>Poritidae</taxon>
        <taxon>Porites</taxon>
    </lineage>
</organism>
<sequence>SIFREETQDIKDQLGEMYRLIDAGFHSAGVHLTNVYGDSTADSTGHFVQWMPIIPQASQEVGLGIKMTAFIPPHPTMYGGIPSAQDSLNSIALRYFQFVDPSKPEQMNAYLENLEKVRQALFNHRESSVALKILKKLWKHYHADESEEMARAFIEAENILRECGQIEEYSACSRPRTNQHAATGPVSLQINNVSDPPKKQDLVNEVREKFAHLRRLREDLQNAVLRLIMTREATIQKLKSLAVHLKDVESEVHSRQYRLVATLSGLASISVYCIPIIASIIAMIGKTEFEEILRSLGLSEVQASIEEDRKGCLELQQQFNSLENFISTLAEFLIPLNDNLVLLKEIGESGFEFLYKWIA</sequence>
<evidence type="ECO:0000313" key="3">
    <source>
        <dbReference type="Proteomes" id="UP001159405"/>
    </source>
</evidence>
<feature type="transmembrane region" description="Helical" evidence="1">
    <location>
        <begin position="259"/>
        <end position="284"/>
    </location>
</feature>